<evidence type="ECO:0000256" key="6">
    <source>
        <dbReference type="SAM" id="MobiDB-lite"/>
    </source>
</evidence>
<dbReference type="SUPFAM" id="SSF54928">
    <property type="entry name" value="RNA-binding domain, RBD"/>
    <property type="match status" value="2"/>
</dbReference>
<dbReference type="InterPro" id="IPR035979">
    <property type="entry name" value="RBD_domain_sf"/>
</dbReference>
<dbReference type="PANTHER" id="PTHR48039:SF5">
    <property type="entry name" value="RNA-BINDING PROTEIN 28"/>
    <property type="match status" value="1"/>
</dbReference>
<feature type="compositionally biased region" description="Polar residues" evidence="6">
    <location>
        <begin position="624"/>
        <end position="643"/>
    </location>
</feature>
<feature type="compositionally biased region" description="Low complexity" evidence="6">
    <location>
        <begin position="33"/>
        <end position="52"/>
    </location>
</feature>
<reference evidence="9" key="1">
    <citation type="submission" date="2017-01" db="EMBL/GenBank/DDBJ databases">
        <title>Comparative genomics of anhydrobiosis in the tardigrade Hypsibius dujardini.</title>
        <authorList>
            <person name="Yoshida Y."/>
            <person name="Koutsovoulos G."/>
            <person name="Laetsch D."/>
            <person name="Stevens L."/>
            <person name="Kumar S."/>
            <person name="Horikawa D."/>
            <person name="Ishino K."/>
            <person name="Komine S."/>
            <person name="Tomita M."/>
            <person name="Blaxter M."/>
            <person name="Arakawa K."/>
        </authorList>
    </citation>
    <scope>NUCLEOTIDE SEQUENCE [LARGE SCALE GENOMIC DNA]</scope>
    <source>
        <strain evidence="9">Z151</strain>
    </source>
</reference>
<keyword evidence="9" id="KW-1185">Reference proteome</keyword>
<gene>
    <name evidence="8" type="ORF">BV898_06619</name>
</gene>
<dbReference type="CDD" id="cd12414">
    <property type="entry name" value="RRM2_RBM28_like"/>
    <property type="match status" value="1"/>
</dbReference>
<feature type="region of interest" description="Disordered" evidence="6">
    <location>
        <begin position="586"/>
        <end position="687"/>
    </location>
</feature>
<dbReference type="PANTHER" id="PTHR48039">
    <property type="entry name" value="RNA-BINDING MOTIF PROTEIN 14B"/>
    <property type="match status" value="1"/>
</dbReference>
<feature type="region of interest" description="Disordered" evidence="6">
    <location>
        <begin position="1"/>
        <end position="141"/>
    </location>
</feature>
<evidence type="ECO:0000256" key="1">
    <source>
        <dbReference type="ARBA" id="ARBA00004123"/>
    </source>
</evidence>
<dbReference type="Proteomes" id="UP000192578">
    <property type="component" value="Unassembled WGS sequence"/>
</dbReference>
<dbReference type="Pfam" id="PF00076">
    <property type="entry name" value="RRM_1"/>
    <property type="match status" value="3"/>
</dbReference>
<dbReference type="PROSITE" id="PS50102">
    <property type="entry name" value="RRM"/>
    <property type="match status" value="3"/>
</dbReference>
<feature type="region of interest" description="Disordered" evidence="6">
    <location>
        <begin position="233"/>
        <end position="322"/>
    </location>
</feature>
<dbReference type="InterPro" id="IPR012677">
    <property type="entry name" value="Nucleotide-bd_a/b_plait_sf"/>
</dbReference>
<dbReference type="CDD" id="cd12415">
    <property type="entry name" value="RRM3_RBM28_like"/>
    <property type="match status" value="1"/>
</dbReference>
<dbReference type="FunFam" id="3.30.70.330:FF:000182">
    <property type="entry name" value="RNA-binding motif protein 28"/>
    <property type="match status" value="1"/>
</dbReference>
<dbReference type="EMBL" id="MTYJ01000040">
    <property type="protein sequence ID" value="OQV19388.1"/>
    <property type="molecule type" value="Genomic_DNA"/>
</dbReference>
<evidence type="ECO:0000313" key="9">
    <source>
        <dbReference type="Proteomes" id="UP000192578"/>
    </source>
</evidence>
<keyword evidence="2" id="KW-0677">Repeat</keyword>
<evidence type="ECO:0000256" key="2">
    <source>
        <dbReference type="ARBA" id="ARBA00022737"/>
    </source>
</evidence>
<feature type="compositionally biased region" description="Acidic residues" evidence="6">
    <location>
        <begin position="286"/>
        <end position="304"/>
    </location>
</feature>
<feature type="domain" description="RRM" evidence="7">
    <location>
        <begin position="325"/>
        <end position="406"/>
    </location>
</feature>
<dbReference type="CDD" id="cd12416">
    <property type="entry name" value="RRM4_RBM28_like"/>
    <property type="match status" value="1"/>
</dbReference>
<sequence>MSFSGGNFRRPSFRRGADRGGRSDRGFRGGFDRGSSNRGFSSGSFRANPRGAFRGHGGIRGGGTGGYGQRPNWDDGFQAYGKRSSPTRDDRYGGHTLDSDQSHVSHIATRFNPRANPDDEVDNTSRPIIGGDQPRTSMPERKPSKMGRIIIRNLPFSTKEDDLKNLMAKCGKIMEVRIPLKDDGKMRGFAFVQFQSINSAETAIKMFNASKLKDRPIAVDWAVAKSRYDDALAARDAETARVKAEEPDVKEIEEDEEGEEKGDTNDDEKSEDGEEEESEKPVKEESDADDSSNADDSETEEGDDGTVRKKKPRTPKKPSDVEEGRTLFIRNLPYEETEESLLPFFKKFGVVKYFKLCIHADSGHSKGSGFVQYREKDSADRCLYAASSNDGLVLDSRKLLVCVAEKPKERRKAEKLKHEKPKKDNRNLALLQEGRLVKDADPVSQNDMRKRSMLDKRKAESLKNLHMFVSTTRLTVHNIPKSLDDAGLRDIFLKAVGVKKYAIKESRVIRDLQTLDHTGVGKSRGFGFVEFKNHADAVKAIAAVNNNPDIFKADKRPIVEFAVENKVALQKKQRRLENSQAKLFALKGNRQQQQPDGRQRASGPSALRPNASSLRPPRPVQEAQPKSTANSRIKQSQQPQASKSRQEASVPVAATAARGKAVEREPKKKAPKRKRVDLPDEQDDFGKAVEKYKKRLMRTEDETAAKSSRWFDD</sequence>
<proteinExistence type="predicted"/>
<dbReference type="InterPro" id="IPR051945">
    <property type="entry name" value="RRM_MRD1_RNA_proc_ribogen"/>
</dbReference>
<feature type="compositionally biased region" description="Basic and acidic residues" evidence="6">
    <location>
        <begin position="15"/>
        <end position="31"/>
    </location>
</feature>
<dbReference type="Gene3D" id="3.30.70.330">
    <property type="match status" value="3"/>
</dbReference>
<evidence type="ECO:0000256" key="4">
    <source>
        <dbReference type="ARBA" id="ARBA00023242"/>
    </source>
</evidence>
<protein>
    <submittedName>
        <fullName evidence="8">RNA-binding protein 28</fullName>
    </submittedName>
</protein>
<evidence type="ECO:0000256" key="5">
    <source>
        <dbReference type="PROSITE-ProRule" id="PRU00176"/>
    </source>
</evidence>
<feature type="compositionally biased region" description="Acidic residues" evidence="6">
    <location>
        <begin position="251"/>
        <end position="278"/>
    </location>
</feature>
<dbReference type="SMART" id="SM00361">
    <property type="entry name" value="RRM_1"/>
    <property type="match status" value="2"/>
</dbReference>
<feature type="domain" description="RRM" evidence="7">
    <location>
        <begin position="147"/>
        <end position="224"/>
    </location>
</feature>
<dbReference type="AlphaFoldDB" id="A0A1W0WW00"/>
<comment type="subcellular location">
    <subcellularLocation>
        <location evidence="1">Nucleus</location>
    </subcellularLocation>
</comment>
<organism evidence="8 9">
    <name type="scientific">Hypsibius exemplaris</name>
    <name type="common">Freshwater tardigrade</name>
    <dbReference type="NCBI Taxonomy" id="2072580"/>
    <lineage>
        <taxon>Eukaryota</taxon>
        <taxon>Metazoa</taxon>
        <taxon>Ecdysozoa</taxon>
        <taxon>Tardigrada</taxon>
        <taxon>Eutardigrada</taxon>
        <taxon>Parachela</taxon>
        <taxon>Hypsibioidea</taxon>
        <taxon>Hypsibiidae</taxon>
        <taxon>Hypsibius</taxon>
    </lineage>
</organism>
<feature type="compositionally biased region" description="Basic and acidic residues" evidence="6">
    <location>
        <begin position="86"/>
        <end position="103"/>
    </location>
</feature>
<feature type="compositionally biased region" description="Gly residues" evidence="6">
    <location>
        <begin position="54"/>
        <end position="68"/>
    </location>
</feature>
<comment type="caution">
    <text evidence="8">The sequence shown here is derived from an EMBL/GenBank/DDBJ whole genome shotgun (WGS) entry which is preliminary data.</text>
</comment>
<feature type="domain" description="RRM" evidence="7">
    <location>
        <begin position="472"/>
        <end position="564"/>
    </location>
</feature>
<name>A0A1W0WW00_HYPEX</name>
<evidence type="ECO:0000256" key="3">
    <source>
        <dbReference type="ARBA" id="ARBA00022884"/>
    </source>
</evidence>
<evidence type="ECO:0000259" key="7">
    <source>
        <dbReference type="PROSITE" id="PS50102"/>
    </source>
</evidence>
<keyword evidence="4" id="KW-0539">Nucleus</keyword>
<dbReference type="GO" id="GO:0005730">
    <property type="term" value="C:nucleolus"/>
    <property type="evidence" value="ECO:0007669"/>
    <property type="project" value="TreeGrafter"/>
</dbReference>
<dbReference type="SMART" id="SM00360">
    <property type="entry name" value="RRM"/>
    <property type="match status" value="3"/>
</dbReference>
<dbReference type="GO" id="GO:0003729">
    <property type="term" value="F:mRNA binding"/>
    <property type="evidence" value="ECO:0007669"/>
    <property type="project" value="TreeGrafter"/>
</dbReference>
<dbReference type="OrthoDB" id="3945418at2759"/>
<dbReference type="InterPro" id="IPR000504">
    <property type="entry name" value="RRM_dom"/>
</dbReference>
<accession>A0A1W0WW00</accession>
<dbReference type="InterPro" id="IPR003954">
    <property type="entry name" value="RRM_euk-type"/>
</dbReference>
<feature type="compositionally biased region" description="Basic and acidic residues" evidence="6">
    <location>
        <begin position="233"/>
        <end position="250"/>
    </location>
</feature>
<keyword evidence="3 5" id="KW-0694">RNA-binding</keyword>
<evidence type="ECO:0000313" key="8">
    <source>
        <dbReference type="EMBL" id="OQV19388.1"/>
    </source>
</evidence>